<feature type="transmembrane region" description="Helical" evidence="1">
    <location>
        <begin position="12"/>
        <end position="31"/>
    </location>
</feature>
<feature type="transmembrane region" description="Helical" evidence="1">
    <location>
        <begin position="37"/>
        <end position="59"/>
    </location>
</feature>
<protein>
    <submittedName>
        <fullName evidence="2">Uncharacterized protein</fullName>
    </submittedName>
</protein>
<dbReference type="Proteomes" id="UP000013523">
    <property type="component" value="Chromosome"/>
</dbReference>
<dbReference type="STRING" id="86416.Clopa_4200"/>
<dbReference type="RefSeq" id="WP_015617204.1">
    <property type="nucleotide sequence ID" value="NC_021182.1"/>
</dbReference>
<keyword evidence="1" id="KW-0812">Transmembrane</keyword>
<keyword evidence="1" id="KW-0472">Membrane</keyword>
<dbReference type="EMBL" id="CP003261">
    <property type="protein sequence ID" value="AGK98930.1"/>
    <property type="molecule type" value="Genomic_DNA"/>
</dbReference>
<dbReference type="PATRIC" id="fig|86416.3.peg.4204"/>
<keyword evidence="3" id="KW-1185">Reference proteome</keyword>
<evidence type="ECO:0000313" key="3">
    <source>
        <dbReference type="Proteomes" id="UP000013523"/>
    </source>
</evidence>
<sequence length="76" mass="7852">MNNKIKEIGTGIGVAGISIAATSNFIPGVGACTGTCGACGLSCLVPLVGISSIYFFSAAKKKFKIKHKKIVKSLYE</sequence>
<dbReference type="AlphaFoldDB" id="R4KH41"/>
<reference evidence="2 3" key="1">
    <citation type="submission" date="2012-01" db="EMBL/GenBank/DDBJ databases">
        <title>Complete sequence of chromosome of Clostridium pasteurianum BC1.</title>
        <authorList>
            <consortium name="US DOE Joint Genome Institute"/>
            <person name="Lucas S."/>
            <person name="Han J."/>
            <person name="Lapidus A."/>
            <person name="Cheng J.-F."/>
            <person name="Goodwin L."/>
            <person name="Pitluck S."/>
            <person name="Peters L."/>
            <person name="Mikhailova N."/>
            <person name="Teshima H."/>
            <person name="Detter J.C."/>
            <person name="Han C."/>
            <person name="Tapia R."/>
            <person name="Land M."/>
            <person name="Hauser L."/>
            <person name="Kyrpides N."/>
            <person name="Ivanova N."/>
            <person name="Pagani I."/>
            <person name="Dunn J."/>
            <person name="Taghavi S."/>
            <person name="Francis A."/>
            <person name="van der Lelie D."/>
            <person name="Woyke T."/>
        </authorList>
    </citation>
    <scope>NUCLEOTIDE SEQUENCE [LARGE SCALE GENOMIC DNA]</scope>
    <source>
        <strain evidence="2 3">BC1</strain>
    </source>
</reference>
<accession>R4KH41</accession>
<dbReference type="eggNOG" id="ENOG50327IK">
    <property type="taxonomic scope" value="Bacteria"/>
</dbReference>
<evidence type="ECO:0000256" key="1">
    <source>
        <dbReference type="SAM" id="Phobius"/>
    </source>
</evidence>
<evidence type="ECO:0000313" key="2">
    <source>
        <dbReference type="EMBL" id="AGK98930.1"/>
    </source>
</evidence>
<dbReference type="KEGG" id="cpas:Clopa_4200"/>
<proteinExistence type="predicted"/>
<keyword evidence="1" id="KW-1133">Transmembrane helix</keyword>
<name>R4KH41_CLOPA</name>
<gene>
    <name evidence="2" type="ORF">Clopa_4200</name>
</gene>
<dbReference type="PROSITE" id="PS51257">
    <property type="entry name" value="PROKAR_LIPOPROTEIN"/>
    <property type="match status" value="1"/>
</dbReference>
<organism evidence="2 3">
    <name type="scientific">Clostridium pasteurianum BC1</name>
    <dbReference type="NCBI Taxonomy" id="86416"/>
    <lineage>
        <taxon>Bacteria</taxon>
        <taxon>Bacillati</taxon>
        <taxon>Bacillota</taxon>
        <taxon>Clostridia</taxon>
        <taxon>Eubacteriales</taxon>
        <taxon>Clostridiaceae</taxon>
        <taxon>Clostridium</taxon>
    </lineage>
</organism>
<dbReference type="HOGENOM" id="CLU_2750679_0_0_9"/>